<evidence type="ECO:0000313" key="3">
    <source>
        <dbReference type="Proteomes" id="UP001596091"/>
    </source>
</evidence>
<dbReference type="InterPro" id="IPR052158">
    <property type="entry name" value="INH-QAR"/>
</dbReference>
<dbReference type="InterPro" id="IPR029062">
    <property type="entry name" value="Class_I_gatase-like"/>
</dbReference>
<dbReference type="RefSeq" id="WP_377819600.1">
    <property type="nucleotide sequence ID" value="NZ_JAGSYH010000005.1"/>
</dbReference>
<protein>
    <submittedName>
        <fullName evidence="2">DJ-1/PfpI family protein</fullName>
    </submittedName>
</protein>
<accession>A0ABW1EGB2</accession>
<proteinExistence type="predicted"/>
<dbReference type="Proteomes" id="UP001596091">
    <property type="component" value="Unassembled WGS sequence"/>
</dbReference>
<dbReference type="InterPro" id="IPR002818">
    <property type="entry name" value="DJ-1/PfpI"/>
</dbReference>
<evidence type="ECO:0000313" key="2">
    <source>
        <dbReference type="EMBL" id="MFC5863133.1"/>
    </source>
</evidence>
<dbReference type="EMBL" id="JBHSPH010000003">
    <property type="protein sequence ID" value="MFC5863133.1"/>
    <property type="molecule type" value="Genomic_DNA"/>
</dbReference>
<dbReference type="SUPFAM" id="SSF52317">
    <property type="entry name" value="Class I glutamine amidotransferase-like"/>
    <property type="match status" value="1"/>
</dbReference>
<keyword evidence="3" id="KW-1185">Reference proteome</keyword>
<dbReference type="Pfam" id="PF01965">
    <property type="entry name" value="DJ-1_PfpI"/>
    <property type="match status" value="1"/>
</dbReference>
<name>A0ABW1EGB2_9BACT</name>
<gene>
    <name evidence="2" type="ORF">ACFPT7_12580</name>
</gene>
<feature type="domain" description="DJ-1/PfpI" evidence="1">
    <location>
        <begin position="4"/>
        <end position="121"/>
    </location>
</feature>
<organism evidence="2 3">
    <name type="scientific">Acidicapsa dinghuensis</name>
    <dbReference type="NCBI Taxonomy" id="2218256"/>
    <lineage>
        <taxon>Bacteria</taxon>
        <taxon>Pseudomonadati</taxon>
        <taxon>Acidobacteriota</taxon>
        <taxon>Terriglobia</taxon>
        <taxon>Terriglobales</taxon>
        <taxon>Acidobacteriaceae</taxon>
        <taxon>Acidicapsa</taxon>
    </lineage>
</organism>
<sequence>MRTLDLFGPAEVFGDANWLQGGDSAYRVNIISACADRVVSNHLGTPVHTDRTFQEHQGPIDTLLVAGCMGPRKLHYESGFLDWLRLQSSRSRRFGSICTGAFVLAKAGLLDGRRATTYWNWAISSARLESRQSWMPLLLW</sequence>
<evidence type="ECO:0000259" key="1">
    <source>
        <dbReference type="Pfam" id="PF01965"/>
    </source>
</evidence>
<dbReference type="PANTHER" id="PTHR43130:SF3">
    <property type="entry name" value="HTH-TYPE TRANSCRIPTIONAL REGULATOR RV1931C"/>
    <property type="match status" value="1"/>
</dbReference>
<dbReference type="PANTHER" id="PTHR43130">
    <property type="entry name" value="ARAC-FAMILY TRANSCRIPTIONAL REGULATOR"/>
    <property type="match status" value="1"/>
</dbReference>
<dbReference type="Gene3D" id="3.40.50.880">
    <property type="match status" value="1"/>
</dbReference>
<reference evidence="3" key="1">
    <citation type="journal article" date="2019" name="Int. J. Syst. Evol. Microbiol.">
        <title>The Global Catalogue of Microorganisms (GCM) 10K type strain sequencing project: providing services to taxonomists for standard genome sequencing and annotation.</title>
        <authorList>
            <consortium name="The Broad Institute Genomics Platform"/>
            <consortium name="The Broad Institute Genome Sequencing Center for Infectious Disease"/>
            <person name="Wu L."/>
            <person name="Ma J."/>
        </authorList>
    </citation>
    <scope>NUCLEOTIDE SEQUENCE [LARGE SCALE GENOMIC DNA]</scope>
    <source>
        <strain evidence="3">JCM 4087</strain>
    </source>
</reference>
<comment type="caution">
    <text evidence="2">The sequence shown here is derived from an EMBL/GenBank/DDBJ whole genome shotgun (WGS) entry which is preliminary data.</text>
</comment>